<feature type="non-terminal residue" evidence="2">
    <location>
        <position position="1"/>
    </location>
</feature>
<dbReference type="AlphaFoldDB" id="Q4QPZ0"/>
<keyword evidence="1" id="KW-0472">Membrane</keyword>
<keyword evidence="1" id="KW-0812">Transmembrane</keyword>
<proteinExistence type="evidence at transcript level"/>
<evidence type="ECO:0000256" key="1">
    <source>
        <dbReference type="SAM" id="Phobius"/>
    </source>
</evidence>
<name>Q4QPZ0_DROME</name>
<dbReference type="Bgee" id="FBgn0032665">
    <property type="expression patterns" value="Expressed in midgut large flat cell (Drosophila) in digestive tract and 37 other cell types or tissues"/>
</dbReference>
<dbReference type="VEuPathDB" id="VectorBase:FBgn0032665"/>
<reference evidence="2" key="1">
    <citation type="submission" date="2005-06" db="EMBL/GenBank/DDBJ databases">
        <authorList>
            <person name="Stapleton M."/>
            <person name="Carlson J."/>
            <person name="Chavez C."/>
            <person name="Frise E."/>
            <person name="George R."/>
            <person name="Pacleb J."/>
            <person name="Park S."/>
            <person name="Wan K."/>
            <person name="Yu C."/>
            <person name="Celniker S."/>
        </authorList>
    </citation>
    <scope>NUCLEOTIDE SEQUENCE</scope>
</reference>
<sequence length="117" mass="13326">RTRFEMDTDETKAGTSGPGTYHDEVDFTSGYETQYKKEYSPLKPIFVPPPDKKHAWFRNWSTILMVSFLSGVFILGTVMLVVQVFTASPLQIFMIVAIYVAIAAVMIWLEVQSIKVR</sequence>
<dbReference type="PeptideAtlas" id="Q4QPZ0"/>
<keyword evidence="1" id="KW-1133">Transmembrane helix</keyword>
<feature type="transmembrane region" description="Helical" evidence="1">
    <location>
        <begin position="92"/>
        <end position="111"/>
    </location>
</feature>
<dbReference type="OrthoDB" id="7981175at2759"/>
<accession>Q4QPZ0</accession>
<evidence type="ECO:0000313" key="2">
    <source>
        <dbReference type="EMBL" id="AAY85026.1"/>
    </source>
</evidence>
<organism evidence="2">
    <name type="scientific">Drosophila melanogaster</name>
    <name type="common">Fruit fly</name>
    <dbReference type="NCBI Taxonomy" id="7227"/>
    <lineage>
        <taxon>Eukaryota</taxon>
        <taxon>Metazoa</taxon>
        <taxon>Ecdysozoa</taxon>
        <taxon>Arthropoda</taxon>
        <taxon>Hexapoda</taxon>
        <taxon>Insecta</taxon>
        <taxon>Pterygota</taxon>
        <taxon>Neoptera</taxon>
        <taxon>Endopterygota</taxon>
        <taxon>Diptera</taxon>
        <taxon>Brachycera</taxon>
        <taxon>Muscomorpha</taxon>
        <taxon>Ephydroidea</taxon>
        <taxon>Drosophilidae</taxon>
        <taxon>Drosophila</taxon>
        <taxon>Sophophora</taxon>
    </lineage>
</organism>
<protein>
    <submittedName>
        <fullName evidence="2">IP05733p</fullName>
    </submittedName>
</protein>
<dbReference type="ExpressionAtlas" id="Q4QPZ0">
    <property type="expression patterns" value="baseline and differential"/>
</dbReference>
<feature type="transmembrane region" description="Helical" evidence="1">
    <location>
        <begin position="62"/>
        <end position="86"/>
    </location>
</feature>
<dbReference type="EMBL" id="BT023626">
    <property type="protein sequence ID" value="AAY85026.1"/>
    <property type="molecule type" value="mRNA"/>
</dbReference>
<dbReference type="HOGENOM" id="CLU_2148387_0_0_1"/>